<keyword evidence="3" id="KW-1185">Reference proteome</keyword>
<proteinExistence type="predicted"/>
<name>A0ABT0MM02_9GAMM</name>
<evidence type="ECO:0000313" key="2">
    <source>
        <dbReference type="EMBL" id="MCL1635239.1"/>
    </source>
</evidence>
<dbReference type="Proteomes" id="UP001431217">
    <property type="component" value="Unassembled WGS sequence"/>
</dbReference>
<sequence>MIRPLALLVSLPFALAHAQETAPQQQEAVPAQDAAATDPALLPLAAPAQAPLQPFVADYQVYRDGKRVGDATLQVVRLEADRWRVDLGLRGTRGLVRLVGLNIEQSTLFDVADGQYRPLSQSTVRHALFSGKKNTGVYDWSTHSAIWQGDVKKDRRAAVPLQDGDMSALLINLAIVRDATPGKQLQYRFVDDGRVRNHEYLVSPELEKVTVDDLDYNAMRVNRVRSGSEETILWVSYGVPTPIRMVQRKDGQDVTDLRLIQYTRSQ</sequence>
<keyword evidence="1" id="KW-0732">Signal</keyword>
<reference evidence="2 3" key="1">
    <citation type="submission" date="2022-05" db="EMBL/GenBank/DDBJ databases">
        <title>Luteimonas sp. SX5, whole genome shotgun sequencing project.</title>
        <authorList>
            <person name="Zhao G."/>
            <person name="Shen L."/>
        </authorList>
    </citation>
    <scope>NUCLEOTIDE SEQUENCE [LARGE SCALE GENOMIC DNA]</scope>
    <source>
        <strain evidence="2 3">SX5</strain>
    </source>
</reference>
<comment type="caution">
    <text evidence="2">The sequence shown here is derived from an EMBL/GenBank/DDBJ whole genome shotgun (WGS) entry which is preliminary data.</text>
</comment>
<feature type="signal peptide" evidence="1">
    <location>
        <begin position="1"/>
        <end position="18"/>
    </location>
</feature>
<gene>
    <name evidence="2" type="ORF">M2650_11445</name>
</gene>
<dbReference type="Pfam" id="PF11306">
    <property type="entry name" value="DUF3108"/>
    <property type="match status" value="1"/>
</dbReference>
<accession>A0ABT0MM02</accession>
<feature type="chain" id="PRO_5045484043" evidence="1">
    <location>
        <begin position="19"/>
        <end position="266"/>
    </location>
</feature>
<protein>
    <submittedName>
        <fullName evidence="2">DUF3108 domain-containing protein</fullName>
    </submittedName>
</protein>
<organism evidence="2 3">
    <name type="scientific">Luteimonas galliterrae</name>
    <dbReference type="NCBI Taxonomy" id="2940486"/>
    <lineage>
        <taxon>Bacteria</taxon>
        <taxon>Pseudomonadati</taxon>
        <taxon>Pseudomonadota</taxon>
        <taxon>Gammaproteobacteria</taxon>
        <taxon>Lysobacterales</taxon>
        <taxon>Lysobacteraceae</taxon>
        <taxon>Luteimonas</taxon>
    </lineage>
</organism>
<evidence type="ECO:0000256" key="1">
    <source>
        <dbReference type="SAM" id="SignalP"/>
    </source>
</evidence>
<dbReference type="EMBL" id="JAMBEP010000002">
    <property type="protein sequence ID" value="MCL1635239.1"/>
    <property type="molecule type" value="Genomic_DNA"/>
</dbReference>
<dbReference type="InterPro" id="IPR021457">
    <property type="entry name" value="DUF3108"/>
</dbReference>
<evidence type="ECO:0000313" key="3">
    <source>
        <dbReference type="Proteomes" id="UP001431217"/>
    </source>
</evidence>
<dbReference type="RefSeq" id="WP_249474633.1">
    <property type="nucleotide sequence ID" value="NZ_JAMBEP010000002.1"/>
</dbReference>